<dbReference type="EMBL" id="JANFYS010000397">
    <property type="protein sequence ID" value="MCQ4772106.1"/>
    <property type="molecule type" value="Genomic_DNA"/>
</dbReference>
<proteinExistence type="predicted"/>
<gene>
    <name evidence="1" type="ORF">NE579_17080</name>
</gene>
<protein>
    <recommendedName>
        <fullName evidence="3">Alpha/beta hydrolase</fullName>
    </recommendedName>
</protein>
<organism evidence="1 2">
    <name type="scientific">Intestinimonas massiliensis</name>
    <name type="common">ex Afouda et al. 2020</name>
    <dbReference type="NCBI Taxonomy" id="1673721"/>
    <lineage>
        <taxon>Bacteria</taxon>
        <taxon>Bacillati</taxon>
        <taxon>Bacillota</taxon>
        <taxon>Clostridia</taxon>
        <taxon>Eubacteriales</taxon>
        <taxon>Intestinimonas</taxon>
    </lineage>
</organism>
<sequence>SRAARSTLRSMMVCCNLAAVLEQADLGRSIHRPACVVAEGSTFYKGYLFRQKLERLCHTYITEELGHGVPHLALLDDKILHKNVVLRLFQLLDHAR</sequence>
<evidence type="ECO:0008006" key="3">
    <source>
        <dbReference type="Google" id="ProtNLM"/>
    </source>
</evidence>
<feature type="non-terminal residue" evidence="1">
    <location>
        <position position="96"/>
    </location>
</feature>
<feature type="non-terminal residue" evidence="1">
    <location>
        <position position="1"/>
    </location>
</feature>
<accession>A0AAW5JPS4</accession>
<evidence type="ECO:0000313" key="2">
    <source>
        <dbReference type="Proteomes" id="UP001204562"/>
    </source>
</evidence>
<evidence type="ECO:0000313" key="1">
    <source>
        <dbReference type="EMBL" id="MCQ4772106.1"/>
    </source>
</evidence>
<comment type="caution">
    <text evidence="1">The sequence shown here is derived from an EMBL/GenBank/DDBJ whole genome shotgun (WGS) entry which is preliminary data.</text>
</comment>
<dbReference type="AlphaFoldDB" id="A0AAW5JPS4"/>
<reference evidence="1" key="1">
    <citation type="submission" date="2022-06" db="EMBL/GenBank/DDBJ databases">
        <title>Isolation of gut microbiota from human fecal samples.</title>
        <authorList>
            <person name="Pamer E.G."/>
            <person name="Barat B."/>
            <person name="Waligurski E."/>
            <person name="Medina S."/>
            <person name="Paddock L."/>
            <person name="Mostad J."/>
        </authorList>
    </citation>
    <scope>NUCLEOTIDE SEQUENCE</scope>
    <source>
        <strain evidence="1">DFI.9.91</strain>
    </source>
</reference>
<dbReference type="Proteomes" id="UP001204562">
    <property type="component" value="Unassembled WGS sequence"/>
</dbReference>
<name>A0AAW5JPS4_9FIRM</name>